<keyword evidence="1" id="KW-1185">Reference proteome</keyword>
<proteinExistence type="predicted"/>
<sequence length="85" mass="9911">MRKELFQMREDLPITIILEPNVEHHFGNVISMRRVICIINHDKFLAYQTQVGAKVGRAPKQDNSLTLGFTTLDAKFHTFLNCFKY</sequence>
<evidence type="ECO:0000313" key="2">
    <source>
        <dbReference type="WBParaSite" id="nRc.2.0.1.t12308-RA"/>
    </source>
</evidence>
<evidence type="ECO:0000313" key="1">
    <source>
        <dbReference type="Proteomes" id="UP000887565"/>
    </source>
</evidence>
<name>A0A915IET0_ROMCU</name>
<dbReference type="AlphaFoldDB" id="A0A915IET0"/>
<accession>A0A915IET0</accession>
<reference evidence="2" key="1">
    <citation type="submission" date="2022-11" db="UniProtKB">
        <authorList>
            <consortium name="WormBaseParasite"/>
        </authorList>
    </citation>
    <scope>IDENTIFICATION</scope>
</reference>
<organism evidence="1 2">
    <name type="scientific">Romanomermis culicivorax</name>
    <name type="common">Nematode worm</name>
    <dbReference type="NCBI Taxonomy" id="13658"/>
    <lineage>
        <taxon>Eukaryota</taxon>
        <taxon>Metazoa</taxon>
        <taxon>Ecdysozoa</taxon>
        <taxon>Nematoda</taxon>
        <taxon>Enoplea</taxon>
        <taxon>Dorylaimia</taxon>
        <taxon>Mermithida</taxon>
        <taxon>Mermithoidea</taxon>
        <taxon>Mermithidae</taxon>
        <taxon>Romanomermis</taxon>
    </lineage>
</organism>
<dbReference type="Proteomes" id="UP000887565">
    <property type="component" value="Unplaced"/>
</dbReference>
<dbReference type="WBParaSite" id="nRc.2.0.1.t12308-RA">
    <property type="protein sequence ID" value="nRc.2.0.1.t12308-RA"/>
    <property type="gene ID" value="nRc.2.0.1.g12308"/>
</dbReference>
<protein>
    <submittedName>
        <fullName evidence="2">Uncharacterized protein</fullName>
    </submittedName>
</protein>